<evidence type="ECO:0000313" key="2">
    <source>
        <dbReference type="Proteomes" id="UP001500503"/>
    </source>
</evidence>
<evidence type="ECO:0000313" key="1">
    <source>
        <dbReference type="EMBL" id="GAA4492069.1"/>
    </source>
</evidence>
<accession>A0ABP8PTG3</accession>
<dbReference type="EMBL" id="BAABHF010000017">
    <property type="protein sequence ID" value="GAA4492069.1"/>
    <property type="molecule type" value="Genomic_DNA"/>
</dbReference>
<keyword evidence="2" id="KW-1185">Reference proteome</keyword>
<evidence type="ECO:0008006" key="3">
    <source>
        <dbReference type="Google" id="ProtNLM"/>
    </source>
</evidence>
<reference evidence="2" key="1">
    <citation type="journal article" date="2019" name="Int. J. Syst. Evol. Microbiol.">
        <title>The Global Catalogue of Microorganisms (GCM) 10K type strain sequencing project: providing services to taxonomists for standard genome sequencing and annotation.</title>
        <authorList>
            <consortium name="The Broad Institute Genomics Platform"/>
            <consortium name="The Broad Institute Genome Sequencing Center for Infectious Disease"/>
            <person name="Wu L."/>
            <person name="Ma J."/>
        </authorList>
    </citation>
    <scope>NUCLEOTIDE SEQUENCE [LARGE SCALE GENOMIC DNA]</scope>
    <source>
        <strain evidence="2">JCM 17933</strain>
    </source>
</reference>
<organism evidence="1 2">
    <name type="scientific">Actinoallomurus oryzae</name>
    <dbReference type="NCBI Taxonomy" id="502180"/>
    <lineage>
        <taxon>Bacteria</taxon>
        <taxon>Bacillati</taxon>
        <taxon>Actinomycetota</taxon>
        <taxon>Actinomycetes</taxon>
        <taxon>Streptosporangiales</taxon>
        <taxon>Thermomonosporaceae</taxon>
        <taxon>Actinoallomurus</taxon>
    </lineage>
</organism>
<name>A0ABP8PTG3_9ACTN</name>
<gene>
    <name evidence="1" type="ORF">GCM10023191_027280</name>
</gene>
<dbReference type="Proteomes" id="UP001500503">
    <property type="component" value="Unassembled WGS sequence"/>
</dbReference>
<protein>
    <recommendedName>
        <fullName evidence="3">Methyltransferase</fullName>
    </recommendedName>
</protein>
<proteinExistence type="predicted"/>
<comment type="caution">
    <text evidence="1">The sequence shown here is derived from an EMBL/GenBank/DDBJ whole genome shotgun (WGS) entry which is preliminary data.</text>
</comment>
<sequence length="209" mass="23868">MVTDRWLEIDWKANLPDKHAIARSRERLRFEQVSLEHPAIDAMLAELRRLFANGGALFASFRAVDDDEVAQWFASHNRLEEYGFFEHFLTSEAVRTALPELGAPHRLDKKSLGCEWLPGNSFALDGILAALLYAGGCYEKFHGSPVEAKRMAGDFVHAIIEDRYDEFLIHHTERAWAGFFDRYIPANNTFVIVDKRNAQITLLCLADED</sequence>